<name>A0ABR4N4Q0_9FUNG</name>
<reference evidence="8 9" key="1">
    <citation type="submission" date="2023-09" db="EMBL/GenBank/DDBJ databases">
        <title>Pangenome analysis of Batrachochytrium dendrobatidis and related Chytrids.</title>
        <authorList>
            <person name="Yacoub M.N."/>
            <person name="Stajich J.E."/>
            <person name="James T.Y."/>
        </authorList>
    </citation>
    <scope>NUCLEOTIDE SEQUENCE [LARGE SCALE GENOMIC DNA]</scope>
    <source>
        <strain evidence="8 9">JEL0888</strain>
    </source>
</reference>
<sequence>MIGAAVDGLAARNGLEADSLRTGFLLLTNMLLVPGFRALATARDRHLFSVLAASLSYCLMFSVLGFVQLLALALASYVLVRKARSAFWLPVLVFGLNMTVMSLNHLYRQWILGAEARMDHTVPMMVMVMKLTSFAWSAHDGTLPDEALSPTQRQRAIRRLPSTLEFLGFVFFFPSFLIGPTFAYVDYDHFIRREADFAEVPASFIPAMECFAASFIPMFLLIKVVPHYTPTKLLDPDFVAGKTFWQQLMYLHISTALAKCVFYVGWKTAEASCVLAGFGYNGRGIDGHPRWDRLENCDILRIEMAENPRELLAAWNKNTANWLREDVYLRLEQAGVSNSMATTITAFVSAFWHGVQFGYYFGFLFLSVVTILARHVRRHVRPLFVDPASKLRIFKPLYDAAGVVVTQAAIMHVMSPFLLCSFWACMTVFSRIYFAGHIVLLALLAGFETGALVHVSKAVGRAVGVSPPGTRRTGAGGSPQGDVSFVRYASGRSASVPVVRLKGGE</sequence>
<proteinExistence type="predicted"/>
<keyword evidence="2" id="KW-0808">Transferase</keyword>
<keyword evidence="9" id="KW-1185">Reference proteome</keyword>
<feature type="transmembrane region" description="Helical" evidence="7">
    <location>
        <begin position="47"/>
        <end position="80"/>
    </location>
</feature>
<feature type="transmembrane region" description="Helical" evidence="7">
    <location>
        <begin position="163"/>
        <end position="184"/>
    </location>
</feature>
<evidence type="ECO:0000256" key="1">
    <source>
        <dbReference type="ARBA" id="ARBA00004141"/>
    </source>
</evidence>
<accession>A0ABR4N4Q0</accession>
<feature type="transmembrane region" description="Helical" evidence="7">
    <location>
        <begin position="204"/>
        <end position="222"/>
    </location>
</feature>
<dbReference type="PANTHER" id="PTHR13906">
    <property type="entry name" value="PORCUPINE"/>
    <property type="match status" value="1"/>
</dbReference>
<feature type="transmembrane region" description="Helical" evidence="7">
    <location>
        <begin position="20"/>
        <end position="40"/>
    </location>
</feature>
<dbReference type="Pfam" id="PF03062">
    <property type="entry name" value="MBOAT"/>
    <property type="match status" value="1"/>
</dbReference>
<dbReference type="InterPro" id="IPR004299">
    <property type="entry name" value="MBOAT_fam"/>
</dbReference>
<evidence type="ECO:0000256" key="2">
    <source>
        <dbReference type="ARBA" id="ARBA00022679"/>
    </source>
</evidence>
<gene>
    <name evidence="8" type="primary">ale1_2</name>
    <name evidence="8" type="ORF">HK105_205862</name>
</gene>
<dbReference type="EMBL" id="JADGIZ020000032">
    <property type="protein sequence ID" value="KAL2914513.1"/>
    <property type="molecule type" value="Genomic_DNA"/>
</dbReference>
<feature type="transmembrane region" description="Helical" evidence="7">
    <location>
        <begin position="358"/>
        <end position="376"/>
    </location>
</feature>
<keyword evidence="6 8" id="KW-0012">Acyltransferase</keyword>
<evidence type="ECO:0000256" key="6">
    <source>
        <dbReference type="ARBA" id="ARBA00023315"/>
    </source>
</evidence>
<feature type="transmembrane region" description="Helical" evidence="7">
    <location>
        <begin position="430"/>
        <end position="447"/>
    </location>
</feature>
<feature type="transmembrane region" description="Helical" evidence="7">
    <location>
        <begin position="397"/>
        <end position="424"/>
    </location>
</feature>
<dbReference type="Proteomes" id="UP001527925">
    <property type="component" value="Unassembled WGS sequence"/>
</dbReference>
<feature type="transmembrane region" description="Helical" evidence="7">
    <location>
        <begin position="86"/>
        <end position="107"/>
    </location>
</feature>
<comment type="subcellular location">
    <subcellularLocation>
        <location evidence="1">Membrane</location>
        <topology evidence="1">Multi-pass membrane protein</topology>
    </subcellularLocation>
</comment>
<keyword evidence="3 7" id="KW-0812">Transmembrane</keyword>
<keyword evidence="4 7" id="KW-1133">Transmembrane helix</keyword>
<keyword evidence="5 7" id="KW-0472">Membrane</keyword>
<evidence type="ECO:0000256" key="3">
    <source>
        <dbReference type="ARBA" id="ARBA00022692"/>
    </source>
</evidence>
<protein>
    <submittedName>
        <fullName evidence="8">Lysophospholipid acyltransferase</fullName>
    </submittedName>
</protein>
<evidence type="ECO:0000313" key="9">
    <source>
        <dbReference type="Proteomes" id="UP001527925"/>
    </source>
</evidence>
<evidence type="ECO:0000256" key="5">
    <source>
        <dbReference type="ARBA" id="ARBA00023136"/>
    </source>
</evidence>
<dbReference type="InterPro" id="IPR049941">
    <property type="entry name" value="LPLAT_7/PORCN-like"/>
</dbReference>
<comment type="caution">
    <text evidence="8">The sequence shown here is derived from an EMBL/GenBank/DDBJ whole genome shotgun (WGS) entry which is preliminary data.</text>
</comment>
<dbReference type="GO" id="GO:0016746">
    <property type="term" value="F:acyltransferase activity"/>
    <property type="evidence" value="ECO:0007669"/>
    <property type="project" value="UniProtKB-KW"/>
</dbReference>
<organism evidence="8 9">
    <name type="scientific">Polyrhizophydium stewartii</name>
    <dbReference type="NCBI Taxonomy" id="2732419"/>
    <lineage>
        <taxon>Eukaryota</taxon>
        <taxon>Fungi</taxon>
        <taxon>Fungi incertae sedis</taxon>
        <taxon>Chytridiomycota</taxon>
        <taxon>Chytridiomycota incertae sedis</taxon>
        <taxon>Chytridiomycetes</taxon>
        <taxon>Rhizophydiales</taxon>
        <taxon>Rhizophydiales incertae sedis</taxon>
        <taxon>Polyrhizophydium</taxon>
    </lineage>
</organism>
<dbReference type="PANTHER" id="PTHR13906:SF4">
    <property type="entry name" value="LYSOPHOSPHOLIPID ACYLTRANSFERASE 6"/>
    <property type="match status" value="1"/>
</dbReference>
<evidence type="ECO:0000256" key="7">
    <source>
        <dbReference type="SAM" id="Phobius"/>
    </source>
</evidence>
<evidence type="ECO:0000313" key="8">
    <source>
        <dbReference type="EMBL" id="KAL2914513.1"/>
    </source>
</evidence>
<evidence type="ECO:0000256" key="4">
    <source>
        <dbReference type="ARBA" id="ARBA00022989"/>
    </source>
</evidence>